<comment type="caution">
    <text evidence="1">The sequence shown here is derived from an EMBL/GenBank/DDBJ whole genome shotgun (WGS) entry which is preliminary data.</text>
</comment>
<dbReference type="AlphaFoldDB" id="A0A6N4D8Z1"/>
<evidence type="ECO:0000313" key="1">
    <source>
        <dbReference type="EMBL" id="HAS8541435.1"/>
    </source>
</evidence>
<organism evidence="1">
    <name type="scientific">Vibrio vulnificus</name>
    <dbReference type="NCBI Taxonomy" id="672"/>
    <lineage>
        <taxon>Bacteria</taxon>
        <taxon>Pseudomonadati</taxon>
        <taxon>Pseudomonadota</taxon>
        <taxon>Gammaproteobacteria</taxon>
        <taxon>Vibrionales</taxon>
        <taxon>Vibrionaceae</taxon>
        <taxon>Vibrio</taxon>
    </lineage>
</organism>
<dbReference type="Proteomes" id="UP000863257">
    <property type="component" value="Unassembled WGS sequence"/>
</dbReference>
<sequence length="59" mass="7005">MVCISVFLCQWIAPFKKKSKLNLVGRMLTRNRKRQGFGYRQEDDLVAQDEESSKERRTL</sequence>
<reference evidence="1" key="2">
    <citation type="submission" date="2019-01" db="EMBL/GenBank/DDBJ databases">
        <authorList>
            <consortium name="NCBI Pathogen Detection Project"/>
        </authorList>
    </citation>
    <scope>NUCLEOTIDE SEQUENCE</scope>
    <source>
        <strain evidence="1">BCW_3452</strain>
    </source>
</reference>
<dbReference type="EMBL" id="DACRBY010000021">
    <property type="protein sequence ID" value="HAS8541435.1"/>
    <property type="molecule type" value="Genomic_DNA"/>
</dbReference>
<accession>A0A6N4D8Z1</accession>
<gene>
    <name evidence="1" type="ORF">I7730_16745</name>
</gene>
<name>A0A6N4D8Z1_VIBVL</name>
<proteinExistence type="predicted"/>
<reference evidence="1" key="1">
    <citation type="journal article" date="2018" name="Genome Biol.">
        <title>SKESA: strategic k-mer extension for scrupulous assemblies.</title>
        <authorList>
            <person name="Souvorov A."/>
            <person name="Agarwala R."/>
            <person name="Lipman D.J."/>
        </authorList>
    </citation>
    <scope>NUCLEOTIDE SEQUENCE</scope>
    <source>
        <strain evidence="1">BCW_3452</strain>
    </source>
</reference>
<protein>
    <submittedName>
        <fullName evidence="1">Uncharacterized protein</fullName>
    </submittedName>
</protein>